<organism evidence="3 7">
    <name type="scientific">Haloferax mediterranei (strain ATCC 33500 / DSM 1411 / JCM 8866 / NBRC 14739 / NCIMB 2177 / R-4)</name>
    <name type="common">Halobacterium mediterranei</name>
    <dbReference type="NCBI Taxonomy" id="523841"/>
    <lineage>
        <taxon>Archaea</taxon>
        <taxon>Methanobacteriati</taxon>
        <taxon>Methanobacteriota</taxon>
        <taxon>Stenosarchaea group</taxon>
        <taxon>Halobacteria</taxon>
        <taxon>Halobacteriales</taxon>
        <taxon>Haloferacaceae</taxon>
        <taxon>Haloferax</taxon>
    </lineage>
</organism>
<evidence type="ECO:0000313" key="7">
    <source>
        <dbReference type="Proteomes" id="UP000006469"/>
    </source>
</evidence>
<dbReference type="HOGENOM" id="CLU_038446_0_0_2"/>
<keyword evidence="2" id="KW-0472">Membrane</keyword>
<reference evidence="3" key="5">
    <citation type="submission" date="2014-05" db="EMBL/GenBank/DDBJ databases">
        <authorList>
            <person name="Wang L."/>
            <person name="Yang H."/>
            <person name="Xiang H."/>
        </authorList>
    </citation>
    <scope>NUCLEOTIDE SEQUENCE</scope>
    <source>
        <strain evidence="3">CGMCC 1.2087</strain>
        <plasmid evidence="3">pHM500</plasmid>
    </source>
</reference>
<geneLocation type="plasmid" evidence="6 10">
    <name>pHME505</name>
</geneLocation>
<dbReference type="KEGG" id="hme:HFX_6094"/>
<keyword evidence="8" id="KW-1185">Reference proteome</keyword>
<reference evidence="4 9" key="4">
    <citation type="submission" date="2014-04" db="EMBL/GenBank/DDBJ databases">
        <title>Transcriptional profiles of Haloferax mediterranei on the basis of nitrogen availability.</title>
        <authorList>
            <person name="Bautista V."/>
        </authorList>
    </citation>
    <scope>NUCLEOTIDE SEQUENCE [LARGE SCALE GENOMIC DNA]</scope>
    <source>
        <strain evidence="4">ATCC 33500</strain>
        <strain evidence="9">ATCC 33500 / DSM 1411 / JCM 8866 / NBRC 14739 / NCIMB 2177 / R-4</strain>
        <plasmid evidence="4">HMPLAS1</plasmid>
        <plasmid evidence="9">Plasmid HMPLAS1</plasmid>
    </source>
</reference>
<dbReference type="AlphaFoldDB" id="I3RAG0"/>
<reference evidence="3" key="1">
    <citation type="journal article" date="2012" name="Appl. Environ. Microbiol.">
        <title>Identification of the haloarchaeal phasin (PhaP) that functions in polyhydroxyalkanoate accumulation and granule formation in Haloferax mediterranei.</title>
        <authorList>
            <person name="Cai S."/>
            <person name="Cai L."/>
            <person name="Liu H."/>
            <person name="Liu X."/>
            <person name="Han J."/>
            <person name="Zhou J."/>
            <person name="Xiang H."/>
        </authorList>
    </citation>
    <scope>NUCLEOTIDE SEQUENCE</scope>
    <source>
        <strain evidence="3">CGMCC 1.2087</strain>
    </source>
</reference>
<dbReference type="GeneID" id="40158220"/>
<evidence type="ECO:0000256" key="1">
    <source>
        <dbReference type="SAM" id="MobiDB-lite"/>
    </source>
</evidence>
<evidence type="ECO:0000313" key="9">
    <source>
        <dbReference type="Proteomes" id="UP000027075"/>
    </source>
</evidence>
<reference evidence="6 10" key="6">
    <citation type="submission" date="2019-04" db="EMBL/GenBank/DDBJ databases">
        <title>Methylomes of two halophilic Archaea, Haloarcula marismortui and Haloferax mediterranei.</title>
        <authorList>
            <person name="DasSarma S."/>
            <person name="DasSarma P."/>
            <person name="DasSarma S."/>
            <person name="Fomenkov A."/>
            <person name="Vincze T."/>
            <person name="Anton B.P."/>
            <person name="Roberts R.J."/>
        </authorList>
    </citation>
    <scope>NUCLEOTIDE SEQUENCE [LARGE SCALE GENOMIC DNA]</scope>
    <source>
        <strain evidence="6">ATCC 33500</strain>
        <strain evidence="10">ATCC 33500 / DSM 1411 / JCM 8866 / NBRC 14739 / NCIMB 2177 / R-4</strain>
        <plasmid evidence="6 10">pHME505</plasmid>
    </source>
</reference>
<keyword evidence="3" id="KW-0614">Plasmid</keyword>
<name>I3RAG0_HALMT</name>
<dbReference type="Proteomes" id="UP000027075">
    <property type="component" value="Plasmid HMPLAS1"/>
</dbReference>
<protein>
    <recommendedName>
        <fullName evidence="11">DUF5305 domain-containing protein</fullName>
    </recommendedName>
</protein>
<keyword evidence="2" id="KW-0812">Transmembrane</keyword>
<evidence type="ECO:0000313" key="3">
    <source>
        <dbReference type="EMBL" id="AFK21220.1"/>
    </source>
</evidence>
<dbReference type="Proteomes" id="UP000006469">
    <property type="component" value="Plasmid pHM500"/>
</dbReference>
<gene>
    <name evidence="3" type="ordered locus">HFX_6094</name>
    <name evidence="4" type="ORF">BM92_17465</name>
    <name evidence="5" type="ORF">C439_19038</name>
    <name evidence="6" type="ORF">E6P09_17345</name>
</gene>
<evidence type="ECO:0008006" key="11">
    <source>
        <dbReference type="Google" id="ProtNLM"/>
    </source>
</evidence>
<dbReference type="EMBL" id="CP001871">
    <property type="protein sequence ID" value="AFK21220.1"/>
    <property type="molecule type" value="Genomic_DNA"/>
</dbReference>
<dbReference type="PATRIC" id="fig|523841.21.peg.3817"/>
<evidence type="ECO:0000313" key="10">
    <source>
        <dbReference type="Proteomes" id="UP000299011"/>
    </source>
</evidence>
<evidence type="ECO:0000256" key="2">
    <source>
        <dbReference type="SAM" id="Phobius"/>
    </source>
</evidence>
<dbReference type="Pfam" id="PF17231">
    <property type="entry name" value="DUF5305"/>
    <property type="match status" value="1"/>
</dbReference>
<geneLocation type="plasmid" evidence="3 7">
    <name>pHM500</name>
</geneLocation>
<dbReference type="OrthoDB" id="270764at2157"/>
<proteinExistence type="predicted"/>
<feature type="compositionally biased region" description="Basic and acidic residues" evidence="1">
    <location>
        <begin position="364"/>
        <end position="377"/>
    </location>
</feature>
<accession>I3RAG0</accession>
<dbReference type="RefSeq" id="WP_004061026.1">
    <property type="nucleotide sequence ID" value="NC_017944.1"/>
</dbReference>
<reference evidence="3 7" key="2">
    <citation type="journal article" date="2012" name="J. Bacteriol.">
        <title>Complete genome sequence of the metabolically versatile halophilic archaeon Haloferax mediterranei, a poly(3-hydroxybutyrate-co-3-hydroxyvalerate) producer.</title>
        <authorList>
            <person name="Han J."/>
            <person name="Zhang F."/>
            <person name="Hou J."/>
            <person name="Liu X."/>
            <person name="Li M."/>
            <person name="Liu H."/>
            <person name="Cai L."/>
            <person name="Zhang B."/>
            <person name="Chen Y."/>
            <person name="Zhou J."/>
            <person name="Hu S."/>
            <person name="Xiang H."/>
        </authorList>
    </citation>
    <scope>NUCLEOTIDE SEQUENCE [LARGE SCALE GENOMIC DNA]</scope>
    <source>
        <strain evidence="7">ATCC 33500 / DSM 1411 / JCM 8866 / NBRC 14739 / NCIMB 2177 / R-4</strain>
        <strain evidence="3">CGMCC 1.2087</strain>
        <plasmid evidence="7">pHM500</plasmid>
    </source>
</reference>
<geneLocation type="plasmid" evidence="4 9">
    <name>HMPLAS1</name>
</geneLocation>
<dbReference type="EMBL" id="AOLO01000015">
    <property type="protein sequence ID" value="ELZ97448.1"/>
    <property type="molecule type" value="Genomic_DNA"/>
</dbReference>
<evidence type="ECO:0000313" key="4">
    <source>
        <dbReference type="EMBL" id="AHZ24673.1"/>
    </source>
</evidence>
<dbReference type="Proteomes" id="UP000011603">
    <property type="component" value="Unassembled WGS sequence"/>
</dbReference>
<sequence length="377" mass="41905">MSNWQRETTKTIVDNYGLILVCLLVIAALGGYLTYTTHVEPGTDTATRQLSSWQSSGSFSHNATVRNGTSAFVEGTVLQDRSVYLTHVAPLLSGSFTYTYGVSNESNLAVDTTVLVRYRSVESAGSPDELVYWQVKQTLAHGRDESLSPDESMTIPFSLNISDAAETVRRIDREHGGTPGQLDMTVVARVDLSGTRNGQHVDTTRTYLLPIDPSQNSYRVEDADRITHGDERTVDVTVDPDYGLLRQVGSPLLFLFGTVGAGFLVFARSTGQLSLSNREQRWLAYQSTREEFNDWITTGQIDQVGDDVWSVTVDSLEGLVDVAIDTDNRVIEQRGGDEFVVFTGDRLFRYRRPPEPETNGEFFWNRDEGRTDDSDGS</sequence>
<evidence type="ECO:0000313" key="5">
    <source>
        <dbReference type="EMBL" id="ELZ97448.1"/>
    </source>
</evidence>
<evidence type="ECO:0000313" key="6">
    <source>
        <dbReference type="EMBL" id="QCQ77067.1"/>
    </source>
</evidence>
<feature type="transmembrane region" description="Helical" evidence="2">
    <location>
        <begin position="12"/>
        <end position="35"/>
    </location>
</feature>
<reference evidence="5 8" key="3">
    <citation type="journal article" date="2014" name="PLoS Genet.">
        <title>Phylogenetically driven sequencing of extremely halophilic archaea reveals strategies for static and dynamic osmo-response.</title>
        <authorList>
            <person name="Becker E.A."/>
            <person name="Seitzer P.M."/>
            <person name="Tritt A."/>
            <person name="Larsen D."/>
            <person name="Krusor M."/>
            <person name="Yao A.I."/>
            <person name="Wu D."/>
            <person name="Madern D."/>
            <person name="Eisen J.A."/>
            <person name="Darling A.E."/>
            <person name="Facciotti M.T."/>
        </authorList>
    </citation>
    <scope>NUCLEOTIDE SEQUENCE [LARGE SCALE GENOMIC DNA]</scope>
    <source>
        <strain evidence="5">ATCC 33500</strain>
        <strain evidence="8">ATCC 33500 / DSM 1411 / JCM 8866 / NBRC 14739 / NCIMB 2177 / R-4</strain>
    </source>
</reference>
<dbReference type="EMBL" id="CP007554">
    <property type="protein sequence ID" value="AHZ24673.1"/>
    <property type="molecule type" value="Genomic_DNA"/>
</dbReference>
<dbReference type="Proteomes" id="UP000299011">
    <property type="component" value="Plasmid pHME505"/>
</dbReference>
<keyword evidence="2" id="KW-1133">Transmembrane helix</keyword>
<feature type="region of interest" description="Disordered" evidence="1">
    <location>
        <begin position="352"/>
        <end position="377"/>
    </location>
</feature>
<dbReference type="InterPro" id="IPR035185">
    <property type="entry name" value="DUF5305"/>
</dbReference>
<evidence type="ECO:0000313" key="8">
    <source>
        <dbReference type="Proteomes" id="UP000011603"/>
    </source>
</evidence>
<dbReference type="EMBL" id="CP039140">
    <property type="protein sequence ID" value="QCQ77067.1"/>
    <property type="molecule type" value="Genomic_DNA"/>
</dbReference>